<feature type="transmembrane region" description="Helical" evidence="13">
    <location>
        <begin position="117"/>
        <end position="137"/>
    </location>
</feature>
<evidence type="ECO:0000256" key="11">
    <source>
        <dbReference type="ARBA" id="ARBA00023004"/>
    </source>
</evidence>
<dbReference type="EC" id="1.17.1.9" evidence="15"/>
<dbReference type="InterPro" id="IPR016174">
    <property type="entry name" value="Di-haem_cyt_TM"/>
</dbReference>
<comment type="similarity">
    <text evidence="3">Belongs to the formate dehydrogenase gamma subunit family.</text>
</comment>
<dbReference type="InterPro" id="IPR051817">
    <property type="entry name" value="FDH_cytochrome_b556_subunit"/>
</dbReference>
<evidence type="ECO:0000256" key="10">
    <source>
        <dbReference type="ARBA" id="ARBA00022989"/>
    </source>
</evidence>
<sequence>MKDDEPKLIVRYTANERTNHWITAITFVLLALSGLAMFHPAMFWLSALFGGGQWNRILHPFIGVVMFASFLILALRFWHHNHFDPADRVWLMKFRDVLAKREDDLPEVGRYNAGQKLLFFLMVVCLVLLLASGIVIWRRYFSIYFPIEVIRLASVVHAVAAFALIVGIIIHVYAALWVKGSIRAMTSGTVTWGWAKKHHPRWFRESIK</sequence>
<dbReference type="InterPro" id="IPR006471">
    <property type="entry name" value="Formate_DH_gsu"/>
</dbReference>
<comment type="caution">
    <text evidence="15">The sequence shown here is derived from an EMBL/GenBank/DDBJ whole genome shotgun (WGS) entry which is preliminary data.</text>
</comment>
<dbReference type="RefSeq" id="WP_377715133.1">
    <property type="nucleotide sequence ID" value="NZ_JBHSMP010000038.1"/>
</dbReference>
<evidence type="ECO:0000256" key="7">
    <source>
        <dbReference type="ARBA" id="ARBA00022692"/>
    </source>
</evidence>
<feature type="domain" description="Cytochrome b561 bacterial/Ni-hydrogenase" evidence="14">
    <location>
        <begin position="11"/>
        <end position="188"/>
    </location>
</feature>
<keyword evidence="9" id="KW-0249">Electron transport</keyword>
<organism evidence="15 16">
    <name type="scientific">Paraburkholderia denitrificans</name>
    <dbReference type="NCBI Taxonomy" id="694025"/>
    <lineage>
        <taxon>Bacteria</taxon>
        <taxon>Pseudomonadati</taxon>
        <taxon>Pseudomonadota</taxon>
        <taxon>Betaproteobacteria</taxon>
        <taxon>Burkholderiales</taxon>
        <taxon>Burkholderiaceae</taxon>
        <taxon>Paraburkholderia</taxon>
    </lineage>
</organism>
<dbReference type="Proteomes" id="UP001596103">
    <property type="component" value="Unassembled WGS sequence"/>
</dbReference>
<evidence type="ECO:0000256" key="8">
    <source>
        <dbReference type="ARBA" id="ARBA00022723"/>
    </source>
</evidence>
<dbReference type="Gene3D" id="1.20.950.20">
    <property type="entry name" value="Transmembrane di-heme cytochromes, Chain C"/>
    <property type="match status" value="1"/>
</dbReference>
<dbReference type="SUPFAM" id="SSF81342">
    <property type="entry name" value="Transmembrane di-heme cytochromes"/>
    <property type="match status" value="1"/>
</dbReference>
<reference evidence="16" key="1">
    <citation type="journal article" date="2019" name="Int. J. Syst. Evol. Microbiol.">
        <title>The Global Catalogue of Microorganisms (GCM) 10K type strain sequencing project: providing services to taxonomists for standard genome sequencing and annotation.</title>
        <authorList>
            <consortium name="The Broad Institute Genomics Platform"/>
            <consortium name="The Broad Institute Genome Sequencing Center for Infectious Disease"/>
            <person name="Wu L."/>
            <person name="Ma J."/>
        </authorList>
    </citation>
    <scope>NUCLEOTIDE SEQUENCE [LARGE SCALE GENOMIC DNA]</scope>
    <source>
        <strain evidence="16">CCUG 56042</strain>
    </source>
</reference>
<evidence type="ECO:0000256" key="13">
    <source>
        <dbReference type="SAM" id="Phobius"/>
    </source>
</evidence>
<feature type="transmembrane region" description="Helical" evidence="13">
    <location>
        <begin position="149"/>
        <end position="176"/>
    </location>
</feature>
<dbReference type="InterPro" id="IPR011577">
    <property type="entry name" value="Cyt_b561_bac/Ni-Hgenase"/>
</dbReference>
<proteinExistence type="inferred from homology"/>
<dbReference type="PANTHER" id="PTHR30074">
    <property type="entry name" value="FORMATE DEHYDROGENASE, NITRATE-INDUCIBLE, CYTOCHROME B556 FDN SUBUNIT"/>
    <property type="match status" value="1"/>
</dbReference>
<evidence type="ECO:0000256" key="2">
    <source>
        <dbReference type="ARBA" id="ARBA00004651"/>
    </source>
</evidence>
<evidence type="ECO:0000313" key="16">
    <source>
        <dbReference type="Proteomes" id="UP001596103"/>
    </source>
</evidence>
<accession>A0ABW0JES9</accession>
<evidence type="ECO:0000256" key="1">
    <source>
        <dbReference type="ARBA" id="ARBA00001971"/>
    </source>
</evidence>
<evidence type="ECO:0000256" key="6">
    <source>
        <dbReference type="ARBA" id="ARBA00022617"/>
    </source>
</evidence>
<feature type="transmembrane region" description="Helical" evidence="13">
    <location>
        <begin position="57"/>
        <end position="78"/>
    </location>
</feature>
<dbReference type="PANTHER" id="PTHR30074:SF5">
    <property type="entry name" value="FORMATE DEHYDROGENASE, NITRATE-INDUCIBLE, CYTOCHROME B556(FDN) SUBUNIT"/>
    <property type="match status" value="1"/>
</dbReference>
<comment type="cofactor">
    <cofactor evidence="1">
        <name>heme</name>
        <dbReference type="ChEBI" id="CHEBI:30413"/>
    </cofactor>
</comment>
<keyword evidence="7 13" id="KW-0812">Transmembrane</keyword>
<keyword evidence="10 13" id="KW-1133">Transmembrane helix</keyword>
<keyword evidence="4" id="KW-0813">Transport</keyword>
<keyword evidence="5" id="KW-1003">Cell membrane</keyword>
<dbReference type="NCBIfam" id="TIGR01583">
    <property type="entry name" value="formate-DH-gamm"/>
    <property type="match status" value="1"/>
</dbReference>
<gene>
    <name evidence="15" type="ORF">ACFPTO_23300</name>
</gene>
<evidence type="ECO:0000256" key="12">
    <source>
        <dbReference type="ARBA" id="ARBA00023136"/>
    </source>
</evidence>
<protein>
    <submittedName>
        <fullName evidence="15">Formate dehydrogenase subunit gamma</fullName>
        <ecNumber evidence="15">1.17.1.9</ecNumber>
    </submittedName>
</protein>
<evidence type="ECO:0000256" key="3">
    <source>
        <dbReference type="ARBA" id="ARBA00010747"/>
    </source>
</evidence>
<dbReference type="GO" id="GO:0008863">
    <property type="term" value="F:formate dehydrogenase (NAD+) activity"/>
    <property type="evidence" value="ECO:0007669"/>
    <property type="project" value="UniProtKB-EC"/>
</dbReference>
<evidence type="ECO:0000256" key="9">
    <source>
        <dbReference type="ARBA" id="ARBA00022982"/>
    </source>
</evidence>
<evidence type="ECO:0000313" key="15">
    <source>
        <dbReference type="EMBL" id="MFC5431701.1"/>
    </source>
</evidence>
<keyword evidence="16" id="KW-1185">Reference proteome</keyword>
<evidence type="ECO:0000256" key="5">
    <source>
        <dbReference type="ARBA" id="ARBA00022475"/>
    </source>
</evidence>
<comment type="subcellular location">
    <subcellularLocation>
        <location evidence="2">Cell membrane</location>
        <topology evidence="2">Multi-pass membrane protein</topology>
    </subcellularLocation>
</comment>
<keyword evidence="15" id="KW-0560">Oxidoreductase</keyword>
<keyword evidence="12 13" id="KW-0472">Membrane</keyword>
<dbReference type="EMBL" id="JBHSMP010000038">
    <property type="protein sequence ID" value="MFC5431701.1"/>
    <property type="molecule type" value="Genomic_DNA"/>
</dbReference>
<evidence type="ECO:0000259" key="14">
    <source>
        <dbReference type="Pfam" id="PF01292"/>
    </source>
</evidence>
<feature type="transmembrane region" description="Helical" evidence="13">
    <location>
        <begin position="21"/>
        <end position="45"/>
    </location>
</feature>
<name>A0ABW0JES9_9BURK</name>
<keyword evidence="11" id="KW-0408">Iron</keyword>
<evidence type="ECO:0000256" key="4">
    <source>
        <dbReference type="ARBA" id="ARBA00022448"/>
    </source>
</evidence>
<dbReference type="Pfam" id="PF01292">
    <property type="entry name" value="Ni_hydr_CYTB"/>
    <property type="match status" value="1"/>
</dbReference>
<keyword evidence="6" id="KW-0349">Heme</keyword>
<keyword evidence="8" id="KW-0479">Metal-binding</keyword>